<protein>
    <submittedName>
        <fullName evidence="1">Uncharacterized protein</fullName>
    </submittedName>
</protein>
<organism evidence="1">
    <name type="scientific">Anguilla anguilla</name>
    <name type="common">European freshwater eel</name>
    <name type="synonym">Muraena anguilla</name>
    <dbReference type="NCBI Taxonomy" id="7936"/>
    <lineage>
        <taxon>Eukaryota</taxon>
        <taxon>Metazoa</taxon>
        <taxon>Chordata</taxon>
        <taxon>Craniata</taxon>
        <taxon>Vertebrata</taxon>
        <taxon>Euteleostomi</taxon>
        <taxon>Actinopterygii</taxon>
        <taxon>Neopterygii</taxon>
        <taxon>Teleostei</taxon>
        <taxon>Anguilliformes</taxon>
        <taxon>Anguillidae</taxon>
        <taxon>Anguilla</taxon>
    </lineage>
</organism>
<accession>A0A0E9PH97</accession>
<dbReference type="AlphaFoldDB" id="A0A0E9PH97"/>
<dbReference type="EMBL" id="GBXM01104920">
    <property type="protein sequence ID" value="JAH03657.1"/>
    <property type="molecule type" value="Transcribed_RNA"/>
</dbReference>
<name>A0A0E9PH97_ANGAN</name>
<sequence length="47" mass="5687">MVSCKYFFRLFINFENNKSLNKYTVECEQRTYGEIWSLLLVSTNVAW</sequence>
<reference evidence="1" key="2">
    <citation type="journal article" date="2015" name="Fish Shellfish Immunol.">
        <title>Early steps in the European eel (Anguilla anguilla)-Vibrio vulnificus interaction in the gills: Role of the RtxA13 toxin.</title>
        <authorList>
            <person name="Callol A."/>
            <person name="Pajuelo D."/>
            <person name="Ebbesson L."/>
            <person name="Teles M."/>
            <person name="MacKenzie S."/>
            <person name="Amaro C."/>
        </authorList>
    </citation>
    <scope>NUCLEOTIDE SEQUENCE</scope>
</reference>
<proteinExistence type="predicted"/>
<reference evidence="1" key="1">
    <citation type="submission" date="2014-11" db="EMBL/GenBank/DDBJ databases">
        <authorList>
            <person name="Amaro Gonzalez C."/>
        </authorList>
    </citation>
    <scope>NUCLEOTIDE SEQUENCE</scope>
</reference>
<evidence type="ECO:0000313" key="1">
    <source>
        <dbReference type="EMBL" id="JAH03657.1"/>
    </source>
</evidence>